<evidence type="ECO:0000313" key="9">
    <source>
        <dbReference type="EMBL" id="RYO82527.1"/>
    </source>
</evidence>
<accession>A0ABY0H5Z3</accession>
<keyword evidence="2" id="KW-0813">Transport</keyword>
<feature type="transmembrane region" description="Helical" evidence="7">
    <location>
        <begin position="161"/>
        <end position="182"/>
    </location>
</feature>
<dbReference type="Pfam" id="PF07690">
    <property type="entry name" value="MFS_1"/>
    <property type="match status" value="1"/>
</dbReference>
<dbReference type="EMBL" id="QJNS01000214">
    <property type="protein sequence ID" value="RYO82527.1"/>
    <property type="molecule type" value="Genomic_DNA"/>
</dbReference>
<organism evidence="9 10">
    <name type="scientific">Monosporascus cannonballus</name>
    <dbReference type="NCBI Taxonomy" id="155416"/>
    <lineage>
        <taxon>Eukaryota</taxon>
        <taxon>Fungi</taxon>
        <taxon>Dikarya</taxon>
        <taxon>Ascomycota</taxon>
        <taxon>Pezizomycotina</taxon>
        <taxon>Sordariomycetes</taxon>
        <taxon>Xylariomycetidae</taxon>
        <taxon>Xylariales</taxon>
        <taxon>Xylariales incertae sedis</taxon>
        <taxon>Monosporascus</taxon>
    </lineage>
</organism>
<dbReference type="PANTHER" id="PTHR43791:SF73">
    <property type="entry name" value="TRANSPORTER, PUTATIVE-RELATED"/>
    <property type="match status" value="1"/>
</dbReference>
<feature type="transmembrane region" description="Helical" evidence="7">
    <location>
        <begin position="104"/>
        <end position="125"/>
    </location>
</feature>
<dbReference type="InterPro" id="IPR011701">
    <property type="entry name" value="MFS"/>
</dbReference>
<proteinExistence type="predicted"/>
<dbReference type="SUPFAM" id="SSF103473">
    <property type="entry name" value="MFS general substrate transporter"/>
    <property type="match status" value="1"/>
</dbReference>
<reference evidence="9 10" key="1">
    <citation type="submission" date="2018-06" db="EMBL/GenBank/DDBJ databases">
        <title>Complete Genomes of Monosporascus.</title>
        <authorList>
            <person name="Robinson A.J."/>
            <person name="Natvig D.O."/>
        </authorList>
    </citation>
    <scope>NUCLEOTIDE SEQUENCE [LARGE SCALE GENOMIC DNA]</scope>
    <source>
        <strain evidence="9 10">CBS 609.92</strain>
    </source>
</reference>
<protein>
    <recommendedName>
        <fullName evidence="8">Major facilitator superfamily (MFS) profile domain-containing protein</fullName>
    </recommendedName>
</protein>
<evidence type="ECO:0000256" key="6">
    <source>
        <dbReference type="SAM" id="MobiDB-lite"/>
    </source>
</evidence>
<feature type="transmembrane region" description="Helical" evidence="7">
    <location>
        <begin position="455"/>
        <end position="479"/>
    </location>
</feature>
<feature type="transmembrane region" description="Helical" evidence="7">
    <location>
        <begin position="357"/>
        <end position="377"/>
    </location>
</feature>
<keyword evidence="10" id="KW-1185">Reference proteome</keyword>
<comment type="caution">
    <text evidence="9">The sequence shown here is derived from an EMBL/GenBank/DDBJ whole genome shotgun (WGS) entry which is preliminary data.</text>
</comment>
<evidence type="ECO:0000313" key="10">
    <source>
        <dbReference type="Proteomes" id="UP000294003"/>
    </source>
</evidence>
<feature type="transmembrane region" description="Helical" evidence="7">
    <location>
        <begin position="132"/>
        <end position="149"/>
    </location>
</feature>
<evidence type="ECO:0000256" key="5">
    <source>
        <dbReference type="ARBA" id="ARBA00023136"/>
    </source>
</evidence>
<name>A0ABY0H5Z3_9PEZI</name>
<dbReference type="PROSITE" id="PS50850">
    <property type="entry name" value="MFS"/>
    <property type="match status" value="1"/>
</dbReference>
<feature type="domain" description="Major facilitator superfamily (MFS) profile" evidence="8">
    <location>
        <begin position="65"/>
        <end position="481"/>
    </location>
</feature>
<evidence type="ECO:0000256" key="2">
    <source>
        <dbReference type="ARBA" id="ARBA00022448"/>
    </source>
</evidence>
<dbReference type="PANTHER" id="PTHR43791">
    <property type="entry name" value="PERMEASE-RELATED"/>
    <property type="match status" value="1"/>
</dbReference>
<feature type="transmembrane region" description="Helical" evidence="7">
    <location>
        <begin position="294"/>
        <end position="318"/>
    </location>
</feature>
<feature type="region of interest" description="Disordered" evidence="6">
    <location>
        <begin position="507"/>
        <end position="531"/>
    </location>
</feature>
<evidence type="ECO:0000256" key="4">
    <source>
        <dbReference type="ARBA" id="ARBA00022989"/>
    </source>
</evidence>
<feature type="transmembrane region" description="Helical" evidence="7">
    <location>
        <begin position="389"/>
        <end position="408"/>
    </location>
</feature>
<comment type="subcellular location">
    <subcellularLocation>
        <location evidence="1">Membrane</location>
        <topology evidence="1">Multi-pass membrane protein</topology>
    </subcellularLocation>
</comment>
<dbReference type="InterPro" id="IPR020846">
    <property type="entry name" value="MFS_dom"/>
</dbReference>
<gene>
    <name evidence="9" type="ORF">DL762_006582</name>
</gene>
<evidence type="ECO:0000256" key="3">
    <source>
        <dbReference type="ARBA" id="ARBA00022692"/>
    </source>
</evidence>
<dbReference type="Proteomes" id="UP000294003">
    <property type="component" value="Unassembled WGS sequence"/>
</dbReference>
<evidence type="ECO:0000256" key="1">
    <source>
        <dbReference type="ARBA" id="ARBA00004141"/>
    </source>
</evidence>
<feature type="transmembrane region" description="Helical" evidence="7">
    <location>
        <begin position="420"/>
        <end position="443"/>
    </location>
</feature>
<dbReference type="InterPro" id="IPR036259">
    <property type="entry name" value="MFS_trans_sf"/>
</dbReference>
<evidence type="ECO:0000256" key="7">
    <source>
        <dbReference type="SAM" id="Phobius"/>
    </source>
</evidence>
<feature type="transmembrane region" description="Helical" evidence="7">
    <location>
        <begin position="194"/>
        <end position="213"/>
    </location>
</feature>
<feature type="transmembrane region" description="Helical" evidence="7">
    <location>
        <begin position="324"/>
        <end position="345"/>
    </location>
</feature>
<keyword evidence="4 7" id="KW-1133">Transmembrane helix</keyword>
<keyword evidence="3 7" id="KW-0812">Transmembrane</keyword>
<evidence type="ECO:0000259" key="8">
    <source>
        <dbReference type="PROSITE" id="PS50850"/>
    </source>
</evidence>
<dbReference type="Gene3D" id="1.20.1250.20">
    <property type="entry name" value="MFS general substrate transporter like domains"/>
    <property type="match status" value="2"/>
</dbReference>
<feature type="transmembrane region" description="Helical" evidence="7">
    <location>
        <begin position="225"/>
        <end position="246"/>
    </location>
</feature>
<sequence length="545" mass="60428">MANDRPTPALVAADNDAIMPVKEIPDRAAGTGRADKAALFIAEHGEVTFDYEEERQVLKRIDCRILPLILGAYFFQQLDKSALSYVSIFGIMDDANLTSMQYSWLGSILYFAQLIFQPLAALLLVKFPTGKVIGVAILGWGSCAAIMAACTDFPSLLVLRFLLGSFEAMIAPSCLAVTQMWWRRSEQTLRASYWSAMNGVTFIVGSLATYGLGHIASEKIYKYQTVFIFCGGLTVLFGVVFVIFMPDSPMEAKYLKEREKVIAVERLRANQMGVASREWKWEHVRETFLDFKTLLWFILITAISIASGGMSIFGNLIIKDFGFTSFSAILFSMPSGVIQIVAIVGSAWVSTRIGRKGVVITGLSLFPALGAILMLTVPRNEKNKGVLLLGYYLVMILAAITPMIYAWSAQNTGGDTKKKTSSAIMFALQMGMCTGNIIGPLLYNTKDAPLYRPGLICNLIIFVLVAILGLLIPMWLLVLNKQHAKKREQLGKSANLVDRSMMRKEKMAESKGAELEQHEHSRGVEEDRGLQDVSDLKNEDFIYVY</sequence>
<keyword evidence="5 7" id="KW-0472">Membrane</keyword>